<keyword evidence="8" id="KW-0325">Glycoprotein</keyword>
<evidence type="ECO:0000259" key="11">
    <source>
        <dbReference type="Pfam" id="PF00060"/>
    </source>
</evidence>
<dbReference type="GO" id="GO:0015276">
    <property type="term" value="F:ligand-gated monoatomic ion channel activity"/>
    <property type="evidence" value="ECO:0007669"/>
    <property type="project" value="InterPro"/>
</dbReference>
<keyword evidence="5 10" id="KW-1133">Transmembrane helix</keyword>
<evidence type="ECO:0000256" key="4">
    <source>
        <dbReference type="ARBA" id="ARBA00022692"/>
    </source>
</evidence>
<dbReference type="AlphaFoldDB" id="A0A423STP8"/>
<comment type="subcellular location">
    <subcellularLocation>
        <location evidence="1">Cell membrane</location>
        <topology evidence="1">Multi-pass membrane protein</topology>
    </subcellularLocation>
</comment>
<reference evidence="12 13" key="2">
    <citation type="submission" date="2019-01" db="EMBL/GenBank/DDBJ databases">
        <title>The decoding of complex shrimp genome reveals the adaptation for benthos swimmer, frequently molting mechanism and breeding impact on genome.</title>
        <authorList>
            <person name="Sun Y."/>
            <person name="Gao Y."/>
            <person name="Yu Y."/>
        </authorList>
    </citation>
    <scope>NUCLEOTIDE SEQUENCE [LARGE SCALE GENOMIC DNA]</scope>
    <source>
        <tissue evidence="12">Muscle</tissue>
    </source>
</reference>
<feature type="transmembrane region" description="Helical" evidence="10">
    <location>
        <begin position="667"/>
        <end position="690"/>
    </location>
</feature>
<feature type="transmembrane region" description="Helical" evidence="10">
    <location>
        <begin position="397"/>
        <end position="416"/>
    </location>
</feature>
<dbReference type="Gene3D" id="1.10.287.70">
    <property type="match status" value="1"/>
</dbReference>
<evidence type="ECO:0000256" key="8">
    <source>
        <dbReference type="ARBA" id="ARBA00023180"/>
    </source>
</evidence>
<name>A0A423STP8_PENVA</name>
<dbReference type="PANTHER" id="PTHR42643:SF30">
    <property type="entry name" value="IONOTROPIC RECEPTOR 40A-RELATED"/>
    <property type="match status" value="1"/>
</dbReference>
<dbReference type="GO" id="GO:0005886">
    <property type="term" value="C:plasma membrane"/>
    <property type="evidence" value="ECO:0007669"/>
    <property type="project" value="UniProtKB-SubCell"/>
</dbReference>
<evidence type="ECO:0000313" key="12">
    <source>
        <dbReference type="EMBL" id="ROT67557.1"/>
    </source>
</evidence>
<dbReference type="GO" id="GO:0050906">
    <property type="term" value="P:detection of stimulus involved in sensory perception"/>
    <property type="evidence" value="ECO:0007669"/>
    <property type="project" value="UniProtKB-ARBA"/>
</dbReference>
<proteinExistence type="inferred from homology"/>
<evidence type="ECO:0000256" key="5">
    <source>
        <dbReference type="ARBA" id="ARBA00022989"/>
    </source>
</evidence>
<evidence type="ECO:0000256" key="9">
    <source>
        <dbReference type="SAM" id="MobiDB-lite"/>
    </source>
</evidence>
<dbReference type="PANTHER" id="PTHR42643">
    <property type="entry name" value="IONOTROPIC RECEPTOR 20A-RELATED"/>
    <property type="match status" value="1"/>
</dbReference>
<reference evidence="12 13" key="1">
    <citation type="submission" date="2018-04" db="EMBL/GenBank/DDBJ databases">
        <authorList>
            <person name="Zhang X."/>
            <person name="Yuan J."/>
            <person name="Li F."/>
            <person name="Xiang J."/>
        </authorList>
    </citation>
    <scope>NUCLEOTIDE SEQUENCE [LARGE SCALE GENOMIC DNA]</scope>
    <source>
        <tissue evidence="12">Muscle</tissue>
    </source>
</reference>
<feature type="domain" description="Ionotropic glutamate receptor C-terminal" evidence="11">
    <location>
        <begin position="396"/>
        <end position="641"/>
    </location>
</feature>
<gene>
    <name evidence="12" type="ORF">C7M84_014379</name>
</gene>
<organism evidence="12 13">
    <name type="scientific">Penaeus vannamei</name>
    <name type="common">Whiteleg shrimp</name>
    <name type="synonym">Litopenaeus vannamei</name>
    <dbReference type="NCBI Taxonomy" id="6689"/>
    <lineage>
        <taxon>Eukaryota</taxon>
        <taxon>Metazoa</taxon>
        <taxon>Ecdysozoa</taxon>
        <taxon>Arthropoda</taxon>
        <taxon>Crustacea</taxon>
        <taxon>Multicrustacea</taxon>
        <taxon>Malacostraca</taxon>
        <taxon>Eumalacostraca</taxon>
        <taxon>Eucarida</taxon>
        <taxon>Decapoda</taxon>
        <taxon>Dendrobranchiata</taxon>
        <taxon>Penaeoidea</taxon>
        <taxon>Penaeidae</taxon>
        <taxon>Penaeus</taxon>
    </lineage>
</organism>
<evidence type="ECO:0000256" key="3">
    <source>
        <dbReference type="ARBA" id="ARBA00022475"/>
    </source>
</evidence>
<evidence type="ECO:0000256" key="2">
    <source>
        <dbReference type="ARBA" id="ARBA00008685"/>
    </source>
</evidence>
<feature type="region of interest" description="Disordered" evidence="9">
    <location>
        <begin position="1"/>
        <end position="43"/>
    </location>
</feature>
<evidence type="ECO:0000256" key="10">
    <source>
        <dbReference type="SAM" id="Phobius"/>
    </source>
</evidence>
<keyword evidence="13" id="KW-1185">Reference proteome</keyword>
<feature type="transmembrane region" description="Helical" evidence="10">
    <location>
        <begin position="458"/>
        <end position="476"/>
    </location>
</feature>
<keyword evidence="6 10" id="KW-0472">Membrane</keyword>
<dbReference type="Pfam" id="PF00060">
    <property type="entry name" value="Lig_chan"/>
    <property type="match status" value="1"/>
</dbReference>
<accession>A0A423STP8</accession>
<dbReference type="EMBL" id="QCYY01002801">
    <property type="protein sequence ID" value="ROT67557.1"/>
    <property type="molecule type" value="Genomic_DNA"/>
</dbReference>
<comment type="caution">
    <text evidence="12">The sequence shown here is derived from an EMBL/GenBank/DDBJ whole genome shotgun (WGS) entry which is preliminary data.</text>
</comment>
<keyword evidence="7 12" id="KW-0675">Receptor</keyword>
<dbReference type="OrthoDB" id="6500454at2759"/>
<comment type="similarity">
    <text evidence="2">Belongs to the glutamate-gated ion channel (TC 1.A.10.1) family.</text>
</comment>
<feature type="compositionally biased region" description="Basic and acidic residues" evidence="9">
    <location>
        <begin position="11"/>
        <end position="23"/>
    </location>
</feature>
<protein>
    <submittedName>
        <fullName evidence="12">Variant Ionotropic Glutamate Receptor</fullName>
    </submittedName>
</protein>
<keyword evidence="4 10" id="KW-0812">Transmembrane</keyword>
<sequence>MITRPPLAAEGEARGGDGARTLDGEAAVPASRSGASGGGGGQRGGRCPAGPCVRWVCLVPGVVPFLGQDLECSHLTDRRRLPDAGAAVAAVMAEAPQEYNSVFLVTDGTSVNNILESLGQVTGLSGVAVMEVLPDQSFNVTLKHAVTLTRKMRRSSRGVTVVVASDDPDFLSAFAQMADDGRLTVWENRVLVVTRLERQQFLALMKNLWVLSMLNTMLLNEDDDTIDLRYGLYSHFPYGPGGAQTVRVATWTPREGLELLTHHPLFPEKYTDFHGAPIPLALWPFPPYWEEKKKVAPNGTVSTKISGRAFLILDTIANHLNFTIGERLPSSSPTDLMSQLFNRQALISPMKLALLPHLALRYDYTFMIEEATLTFCMAKPELKPRWQNLYYPLGDSVWASIMALLVVVPAMFFLITKPWMASGARRKFSPVVAAQQVLGTLLAQNFSLRLPAASSTRILAASWLIVAFILGSAYRGNLTAFLTIPKHPPRVEGLRDLLQTSAKVIMPSDLRLNFYTTFKESNSSMSKKFIERTYFVDTHLEGMQQALKRKEAFVYERLFTELMIIKNFTNVDGSTPMYVVRENLVPGYSAWLLHRDMPFKRNLDRCILAFHEFGLIKRWSKITLDEEKQRYLKGRRQQETQQIEVQEKGTRRSALQPLSLLHLQGPIFLLAGGFVLGAVVFLLEVLLPLVGAVGESSRKPSASVG</sequence>
<evidence type="ECO:0000256" key="7">
    <source>
        <dbReference type="ARBA" id="ARBA00023170"/>
    </source>
</evidence>
<dbReference type="Proteomes" id="UP000283509">
    <property type="component" value="Unassembled WGS sequence"/>
</dbReference>
<dbReference type="SUPFAM" id="SSF53850">
    <property type="entry name" value="Periplasmic binding protein-like II"/>
    <property type="match status" value="1"/>
</dbReference>
<dbReference type="InterPro" id="IPR001320">
    <property type="entry name" value="Iontro_rcpt_C"/>
</dbReference>
<evidence type="ECO:0000256" key="1">
    <source>
        <dbReference type="ARBA" id="ARBA00004651"/>
    </source>
</evidence>
<evidence type="ECO:0000313" key="13">
    <source>
        <dbReference type="Proteomes" id="UP000283509"/>
    </source>
</evidence>
<evidence type="ECO:0000256" key="6">
    <source>
        <dbReference type="ARBA" id="ARBA00023136"/>
    </source>
</evidence>
<keyword evidence="3" id="KW-1003">Cell membrane</keyword>
<dbReference type="InterPro" id="IPR052192">
    <property type="entry name" value="Insect_Ionotropic_Sensory_Rcpt"/>
</dbReference>